<keyword evidence="12" id="KW-1185">Reference proteome</keyword>
<dbReference type="OrthoDB" id="9804841at2"/>
<evidence type="ECO:0000256" key="4">
    <source>
        <dbReference type="ARBA" id="ARBA00015384"/>
    </source>
</evidence>
<dbReference type="EMBL" id="PIUM01000026">
    <property type="protein sequence ID" value="PKU22847.1"/>
    <property type="molecule type" value="Genomic_DNA"/>
</dbReference>
<dbReference type="Gene3D" id="2.60.370.10">
    <property type="entry name" value="Ctag/Cox11"/>
    <property type="match status" value="1"/>
</dbReference>
<dbReference type="GO" id="GO:0005886">
    <property type="term" value="C:plasma membrane"/>
    <property type="evidence" value="ECO:0007669"/>
    <property type="project" value="UniProtKB-SubCell"/>
</dbReference>
<evidence type="ECO:0000256" key="9">
    <source>
        <dbReference type="ARBA" id="ARBA00023136"/>
    </source>
</evidence>
<evidence type="ECO:0000313" key="11">
    <source>
        <dbReference type="EMBL" id="PKU22847.1"/>
    </source>
</evidence>
<comment type="similarity">
    <text evidence="3 10">Belongs to the COX11/CtaG family.</text>
</comment>
<dbReference type="Proteomes" id="UP000233293">
    <property type="component" value="Unassembled WGS sequence"/>
</dbReference>
<dbReference type="PANTHER" id="PTHR21320">
    <property type="entry name" value="CYTOCHROME C OXIDASE ASSEMBLY PROTEIN COX11-RELATED"/>
    <property type="match status" value="1"/>
</dbReference>
<feature type="topological domain" description="Cytoplasmic" evidence="10">
    <location>
        <begin position="1"/>
        <end position="6"/>
    </location>
</feature>
<evidence type="ECO:0000256" key="1">
    <source>
        <dbReference type="ARBA" id="ARBA00004007"/>
    </source>
</evidence>
<comment type="subcellular location">
    <subcellularLocation>
        <location evidence="2 10">Cell inner membrane</location>
        <topology evidence="2 10">Single-pass type II membrane protein</topology>
        <orientation evidence="2 10">Periplasmic side</orientation>
    </subcellularLocation>
</comment>
<sequence>MKGTVRTALISIAALAAMTGLVAASVPLYSLFCKVTGAGGTPRVATGPSPARGAQMIEIRFDGAVMKDMPWRFLPAQKSMSVHLGETNLAAFTAENLSQDTLTGTAVFNVMPAKAGPYVDKIQCFCFSEQRLGPGEKAELPVSFYIDPAIATDPDTSDVHTITLSYTFFKARQQPAAKRAAGGPTSEGRS</sequence>
<dbReference type="PIRSF" id="PIRSF005413">
    <property type="entry name" value="COX11"/>
    <property type="match status" value="1"/>
</dbReference>
<gene>
    <name evidence="10" type="primary">ctaG</name>
    <name evidence="11" type="ORF">CWS72_19530</name>
</gene>
<dbReference type="InterPro" id="IPR023471">
    <property type="entry name" value="CtaG/Cox11_dom_sf"/>
</dbReference>
<evidence type="ECO:0000256" key="10">
    <source>
        <dbReference type="HAMAP-Rule" id="MF_00155"/>
    </source>
</evidence>
<dbReference type="FunFam" id="2.60.370.10:FF:000001">
    <property type="entry name" value="COX11 cytochrome c oxidase assembly homolog"/>
    <property type="match status" value="1"/>
</dbReference>
<comment type="caution">
    <text evidence="11">The sequence shown here is derived from an EMBL/GenBank/DDBJ whole genome shotgun (WGS) entry which is preliminary data.</text>
</comment>
<evidence type="ECO:0000256" key="5">
    <source>
        <dbReference type="ARBA" id="ARBA00022692"/>
    </source>
</evidence>
<dbReference type="AlphaFoldDB" id="A0A2N3PR21"/>
<keyword evidence="7 10" id="KW-1133">Transmembrane helix</keyword>
<evidence type="ECO:0000256" key="8">
    <source>
        <dbReference type="ARBA" id="ARBA00023008"/>
    </source>
</evidence>
<accession>A0A2N3PR21</accession>
<protein>
    <recommendedName>
        <fullName evidence="4 10">Cytochrome c oxidase assembly protein CtaG</fullName>
    </recommendedName>
</protein>
<comment type="function">
    <text evidence="1 10">Exerts its effect at some terminal stage of cytochrome c oxidase synthesis, probably by being involved in the insertion of the copper B into subunit I.</text>
</comment>
<proteinExistence type="inferred from homology"/>
<keyword evidence="5 10" id="KW-0812">Transmembrane</keyword>
<keyword evidence="6 10" id="KW-0735">Signal-anchor</keyword>
<evidence type="ECO:0000256" key="2">
    <source>
        <dbReference type="ARBA" id="ARBA00004382"/>
    </source>
</evidence>
<evidence type="ECO:0000256" key="7">
    <source>
        <dbReference type="ARBA" id="ARBA00022989"/>
    </source>
</evidence>
<dbReference type="GO" id="GO:0005507">
    <property type="term" value="F:copper ion binding"/>
    <property type="evidence" value="ECO:0007669"/>
    <property type="project" value="InterPro"/>
</dbReference>
<keyword evidence="9 10" id="KW-0472">Membrane</keyword>
<dbReference type="NCBIfam" id="NF003465">
    <property type="entry name" value="PRK05089.1"/>
    <property type="match status" value="1"/>
</dbReference>
<name>A0A2N3PR21_9PROT</name>
<dbReference type="GO" id="GO:0008535">
    <property type="term" value="P:respiratory chain complex IV assembly"/>
    <property type="evidence" value="ECO:0007669"/>
    <property type="project" value="UniProtKB-UniRule"/>
</dbReference>
<reference evidence="12" key="1">
    <citation type="submission" date="2017-12" db="EMBL/GenBank/DDBJ databases">
        <title>Draft genome sequence of Telmatospirillum siberiense 26-4b1T, an acidotolerant peatland alphaproteobacterium potentially involved in sulfur cycling.</title>
        <authorList>
            <person name="Hausmann B."/>
            <person name="Pjevac P."/>
            <person name="Schreck K."/>
            <person name="Herbold C.W."/>
            <person name="Daims H."/>
            <person name="Wagner M."/>
            <person name="Pester M."/>
            <person name="Loy A."/>
        </authorList>
    </citation>
    <scope>NUCLEOTIDE SEQUENCE [LARGE SCALE GENOMIC DNA]</scope>
    <source>
        <strain evidence="12">26-4b1</strain>
    </source>
</reference>
<evidence type="ECO:0000313" key="12">
    <source>
        <dbReference type="Proteomes" id="UP000233293"/>
    </source>
</evidence>
<dbReference type="PANTHER" id="PTHR21320:SF3">
    <property type="entry name" value="CYTOCHROME C OXIDASE ASSEMBLY PROTEIN COX11, MITOCHONDRIAL-RELATED"/>
    <property type="match status" value="1"/>
</dbReference>
<evidence type="ECO:0000256" key="6">
    <source>
        <dbReference type="ARBA" id="ARBA00022968"/>
    </source>
</evidence>
<keyword evidence="10" id="KW-1003">Cell membrane</keyword>
<dbReference type="RefSeq" id="WP_101252320.1">
    <property type="nucleotide sequence ID" value="NZ_PIUM01000026.1"/>
</dbReference>
<keyword evidence="10" id="KW-0997">Cell inner membrane</keyword>
<dbReference type="Pfam" id="PF04442">
    <property type="entry name" value="CtaG_Cox11"/>
    <property type="match status" value="1"/>
</dbReference>
<dbReference type="SUPFAM" id="SSF110111">
    <property type="entry name" value="Ctag/Cox11"/>
    <property type="match status" value="1"/>
</dbReference>
<dbReference type="InterPro" id="IPR007533">
    <property type="entry name" value="Cyt_c_oxidase_assmbl_CtaG"/>
</dbReference>
<dbReference type="HAMAP" id="MF_00155">
    <property type="entry name" value="CtaG"/>
    <property type="match status" value="1"/>
</dbReference>
<feature type="topological domain" description="Periplasmic" evidence="10">
    <location>
        <begin position="26"/>
        <end position="190"/>
    </location>
</feature>
<keyword evidence="8 10" id="KW-0186">Copper</keyword>
<evidence type="ECO:0000256" key="3">
    <source>
        <dbReference type="ARBA" id="ARBA00009620"/>
    </source>
</evidence>
<organism evidence="11 12">
    <name type="scientific">Telmatospirillum siberiense</name>
    <dbReference type="NCBI Taxonomy" id="382514"/>
    <lineage>
        <taxon>Bacteria</taxon>
        <taxon>Pseudomonadati</taxon>
        <taxon>Pseudomonadota</taxon>
        <taxon>Alphaproteobacteria</taxon>
        <taxon>Rhodospirillales</taxon>
        <taxon>Rhodospirillaceae</taxon>
        <taxon>Telmatospirillum</taxon>
    </lineage>
</organism>